<proteinExistence type="predicted"/>
<dbReference type="Pfam" id="PF13185">
    <property type="entry name" value="GAF_2"/>
    <property type="match status" value="1"/>
</dbReference>
<dbReference type="InterPro" id="IPR000014">
    <property type="entry name" value="PAS"/>
</dbReference>
<dbReference type="CDD" id="cd00130">
    <property type="entry name" value="PAS"/>
    <property type="match status" value="1"/>
</dbReference>
<name>A0A098LGE7_9BACT</name>
<dbReference type="EMBL" id="BBLT01000005">
    <property type="protein sequence ID" value="GAL85512.1"/>
    <property type="molecule type" value="Genomic_DNA"/>
</dbReference>
<protein>
    <submittedName>
        <fullName evidence="5">Pas sensor protein</fullName>
    </submittedName>
</protein>
<keyword evidence="2" id="KW-1133">Transmembrane helix</keyword>
<dbReference type="InterPro" id="IPR000700">
    <property type="entry name" value="PAS-assoc_C"/>
</dbReference>
<keyword evidence="1" id="KW-0175">Coiled coil</keyword>
<dbReference type="NCBIfam" id="TIGR00229">
    <property type="entry name" value="sensory_box"/>
    <property type="match status" value="1"/>
</dbReference>
<dbReference type="InterPro" id="IPR013655">
    <property type="entry name" value="PAS_fold_3"/>
</dbReference>
<accession>A0A098LGE7</accession>
<sequence length="744" mass="85081">MSSDNSFKSKYNKLLISTISATIFLACILVYTIISIKKSKENASDLSKALFNLSQYESSFRNYVLNVQYDTISAITGENMDISSLMNYARLFQKDLSLLEENLKGKDRDTLLKIKANYDTLNSVFLKVSQLFNERGFKNHGIEGKMHQAAHILEKSPDTDKGLVLTLRKHEKDFFIKKEKSYIGAFDQTVSDLENQITSLPDSDTKNYLNEALRSYQTTFHEIVEIESVLGLEKNQGLIGFLYFTTNQSINKLDILRTLFENKSNNLLSTTLLAILFLSLGLIALIYWVLNKFIKPAFDPIHEIQIRATEISEGNLSVKFDEFSNNNMLKDLITGLEKIVFRFKTTMNQVEAISSRKILTELPLTSDKDEVGKTVNLIIRQLKNIDDDEQQRAWHNEGLAMFANLLRIYINDADTLYDNFLREMVKYIDANQGGLFILEDEDDEESYMLMKACYAYDRKKFINKKINEGEGLAGVCWQEGETIFMTEIPNDYMYITSGVGGASPSSLVIVPVKFNDKIFGVIELASFKIIPNHQIKFIEAIAESFGSTVHNMKTGTKTRSLLEQSQIMTEELRAQEEEMRQNMEELQATQEEMERNVSSLKSMTKELEVRERIFGLTTILSEADKYGTILDINSKFVEVSGYSREELIGKPHNILRDPEMPKELFKLFWDTIKSGNIFKGIIKNRGKGGIVYWVNATIVPIKDEDGNIVKYIGARYHIEDEKFAEYMYNKQASVLGHPLLKTNS</sequence>
<keyword evidence="6" id="KW-1185">Reference proteome</keyword>
<evidence type="ECO:0000256" key="2">
    <source>
        <dbReference type="SAM" id="Phobius"/>
    </source>
</evidence>
<dbReference type="InterPro" id="IPR029016">
    <property type="entry name" value="GAF-like_dom_sf"/>
</dbReference>
<gene>
    <name evidence="5" type="ORF">MYP_2741</name>
</gene>
<keyword evidence="2" id="KW-0812">Transmembrane</keyword>
<dbReference type="RefSeq" id="WP_045464251.1">
    <property type="nucleotide sequence ID" value="NZ_BBLT01000005.1"/>
</dbReference>
<evidence type="ECO:0000313" key="6">
    <source>
        <dbReference type="Proteomes" id="UP000030185"/>
    </source>
</evidence>
<dbReference type="SUPFAM" id="SSF55785">
    <property type="entry name" value="PYP-like sensor domain (PAS domain)"/>
    <property type="match status" value="1"/>
</dbReference>
<reference evidence="5 6" key="1">
    <citation type="submission" date="2014-09" db="EMBL/GenBank/DDBJ databases">
        <title>Sporocytophaga myxococcoides PG-01 genome sequencing.</title>
        <authorList>
            <person name="Liu L."/>
            <person name="Gao P.J."/>
            <person name="Chen G.J."/>
            <person name="Wang L.S."/>
        </authorList>
    </citation>
    <scope>NUCLEOTIDE SEQUENCE [LARGE SCALE GENOMIC DNA]</scope>
    <source>
        <strain evidence="5 6">PG-01</strain>
    </source>
</reference>
<dbReference type="AlphaFoldDB" id="A0A098LGE7"/>
<dbReference type="InterPro" id="IPR003018">
    <property type="entry name" value="GAF"/>
</dbReference>
<feature type="coiled-coil region" evidence="1">
    <location>
        <begin position="562"/>
        <end position="610"/>
    </location>
</feature>
<dbReference type="Proteomes" id="UP000030185">
    <property type="component" value="Unassembled WGS sequence"/>
</dbReference>
<keyword evidence="2" id="KW-0472">Membrane</keyword>
<evidence type="ECO:0000313" key="5">
    <source>
        <dbReference type="EMBL" id="GAL85512.1"/>
    </source>
</evidence>
<dbReference type="Gene3D" id="6.10.340.10">
    <property type="match status" value="1"/>
</dbReference>
<evidence type="ECO:0000256" key="1">
    <source>
        <dbReference type="SAM" id="Coils"/>
    </source>
</evidence>
<dbReference type="InterPro" id="IPR035965">
    <property type="entry name" value="PAS-like_dom_sf"/>
</dbReference>
<dbReference type="SMART" id="SM00086">
    <property type="entry name" value="PAC"/>
    <property type="match status" value="1"/>
</dbReference>
<dbReference type="STRING" id="153721.MYP_2741"/>
<feature type="domain" description="PAC" evidence="4">
    <location>
        <begin position="676"/>
        <end position="730"/>
    </location>
</feature>
<dbReference type="Pfam" id="PF08447">
    <property type="entry name" value="PAS_3"/>
    <property type="match status" value="1"/>
</dbReference>
<dbReference type="eggNOG" id="COG2770">
    <property type="taxonomic scope" value="Bacteria"/>
</dbReference>
<evidence type="ECO:0000259" key="4">
    <source>
        <dbReference type="PROSITE" id="PS50113"/>
    </source>
</evidence>
<dbReference type="Gene3D" id="3.30.450.40">
    <property type="match status" value="1"/>
</dbReference>
<dbReference type="PROSITE" id="PS50113">
    <property type="entry name" value="PAC"/>
    <property type="match status" value="1"/>
</dbReference>
<dbReference type="SUPFAM" id="SSF55781">
    <property type="entry name" value="GAF domain-like"/>
    <property type="match status" value="1"/>
</dbReference>
<feature type="transmembrane region" description="Helical" evidence="2">
    <location>
        <begin position="267"/>
        <end position="290"/>
    </location>
</feature>
<evidence type="ECO:0000259" key="3">
    <source>
        <dbReference type="PROSITE" id="PS50112"/>
    </source>
</evidence>
<dbReference type="OrthoDB" id="1120715at2"/>
<dbReference type="InterPro" id="IPR001610">
    <property type="entry name" value="PAC"/>
</dbReference>
<organism evidence="5 6">
    <name type="scientific">Sporocytophaga myxococcoides</name>
    <dbReference type="NCBI Taxonomy" id="153721"/>
    <lineage>
        <taxon>Bacteria</taxon>
        <taxon>Pseudomonadati</taxon>
        <taxon>Bacteroidota</taxon>
        <taxon>Cytophagia</taxon>
        <taxon>Cytophagales</taxon>
        <taxon>Cytophagaceae</taxon>
        <taxon>Sporocytophaga</taxon>
    </lineage>
</organism>
<feature type="domain" description="PAS" evidence="3">
    <location>
        <begin position="605"/>
        <end position="675"/>
    </location>
</feature>
<dbReference type="eggNOG" id="COG2203">
    <property type="taxonomic scope" value="Bacteria"/>
</dbReference>
<dbReference type="PROSITE" id="PS50112">
    <property type="entry name" value="PAS"/>
    <property type="match status" value="1"/>
</dbReference>
<comment type="caution">
    <text evidence="5">The sequence shown here is derived from an EMBL/GenBank/DDBJ whole genome shotgun (WGS) entry which is preliminary data.</text>
</comment>
<feature type="transmembrane region" description="Helical" evidence="2">
    <location>
        <begin position="14"/>
        <end position="34"/>
    </location>
</feature>
<dbReference type="Gene3D" id="3.30.450.20">
    <property type="entry name" value="PAS domain"/>
    <property type="match status" value="1"/>
</dbReference>